<evidence type="ECO:0000256" key="1">
    <source>
        <dbReference type="SAM" id="SignalP"/>
    </source>
</evidence>
<dbReference type="PROSITE" id="PS51257">
    <property type="entry name" value="PROKAR_LIPOPROTEIN"/>
    <property type="match status" value="1"/>
</dbReference>
<dbReference type="EMBL" id="JACOPF010000003">
    <property type="protein sequence ID" value="MBC5689978.1"/>
    <property type="molecule type" value="Genomic_DNA"/>
</dbReference>
<dbReference type="AlphaFoldDB" id="A0A923LKG9"/>
<feature type="signal peptide" evidence="1">
    <location>
        <begin position="1"/>
        <end position="20"/>
    </location>
</feature>
<organism evidence="2 3">
    <name type="scientific">Mediterraneibacter hominis</name>
    <dbReference type="NCBI Taxonomy" id="2763054"/>
    <lineage>
        <taxon>Bacteria</taxon>
        <taxon>Bacillati</taxon>
        <taxon>Bacillota</taxon>
        <taxon>Clostridia</taxon>
        <taxon>Lachnospirales</taxon>
        <taxon>Lachnospiraceae</taxon>
        <taxon>Mediterraneibacter</taxon>
    </lineage>
</organism>
<evidence type="ECO:0000313" key="3">
    <source>
        <dbReference type="Proteomes" id="UP000652477"/>
    </source>
</evidence>
<reference evidence="2" key="1">
    <citation type="submission" date="2020-08" db="EMBL/GenBank/DDBJ databases">
        <title>Genome public.</title>
        <authorList>
            <person name="Liu C."/>
            <person name="Sun Q."/>
        </authorList>
    </citation>
    <scope>NUCLEOTIDE SEQUENCE</scope>
    <source>
        <strain evidence="2">NSJ-55</strain>
    </source>
</reference>
<dbReference type="SUPFAM" id="SSF53850">
    <property type="entry name" value="Periplasmic binding protein-like II"/>
    <property type="match status" value="1"/>
</dbReference>
<name>A0A923LKG9_9FIRM</name>
<dbReference type="Proteomes" id="UP000652477">
    <property type="component" value="Unassembled WGS sequence"/>
</dbReference>
<comment type="caution">
    <text evidence="2">The sequence shown here is derived from an EMBL/GenBank/DDBJ whole genome shotgun (WGS) entry which is preliminary data.</text>
</comment>
<dbReference type="InterPro" id="IPR050490">
    <property type="entry name" value="Bact_solute-bd_prot1"/>
</dbReference>
<evidence type="ECO:0000313" key="2">
    <source>
        <dbReference type="EMBL" id="MBC5689978.1"/>
    </source>
</evidence>
<proteinExistence type="predicted"/>
<dbReference type="InterPro" id="IPR006059">
    <property type="entry name" value="SBP"/>
</dbReference>
<keyword evidence="1" id="KW-0732">Signal</keyword>
<dbReference type="RefSeq" id="WP_186876639.1">
    <property type="nucleotide sequence ID" value="NZ_JACOPF010000003.1"/>
</dbReference>
<dbReference type="Gene3D" id="3.40.190.10">
    <property type="entry name" value="Periplasmic binding protein-like II"/>
    <property type="match status" value="1"/>
</dbReference>
<dbReference type="Pfam" id="PF01547">
    <property type="entry name" value="SBP_bac_1"/>
    <property type="match status" value="1"/>
</dbReference>
<accession>A0A923LKG9</accession>
<gene>
    <name evidence="2" type="ORF">H8S37_13760</name>
</gene>
<protein>
    <submittedName>
        <fullName evidence="2">Extracellular solute-binding protein</fullName>
    </submittedName>
</protein>
<keyword evidence="3" id="KW-1185">Reference proteome</keyword>
<sequence length="422" mass="46517">MMKKRLFAALLAGMMVVSMAGCGSSDKESKKDSNGKQDLVIMITNPGEVNEAVEKKLIDQLGDKYNIVTKTWNSANVEQTVKTAAAANEQIDLVQYWPNQMNSFTSVDLATDLTEYMDDEWAATFNEGMLDIGTYDGKLYNVPYKTVYPAMIVDYEVTRAAGIDDSEIKEQMTWDEFLDLCRRIEENTDASGAGVQAEYACWLVRNAEMQIWDTDEELDAWNAGEVSFKDPKIIEAMDMVKAVFDEGLFYPGEGALAVTPDQLYGAMSSHKVGFSFFPTTSIKVALDNSGITDYTICDYPAMGDNPTNPLLGGCDGYFIPTCAKNVDGAVEAMKFLTSEEINTFRAEGGQVPTAKIAEGAEIDEELMTAISRCTDQIYPTEIINVSAELSDYLQNQMPANYIYNGEAALDELEALREAAVSN</sequence>
<dbReference type="PANTHER" id="PTHR43649">
    <property type="entry name" value="ARABINOSE-BINDING PROTEIN-RELATED"/>
    <property type="match status" value="1"/>
</dbReference>
<feature type="chain" id="PRO_5038578904" evidence="1">
    <location>
        <begin position="21"/>
        <end position="422"/>
    </location>
</feature>